<dbReference type="CDD" id="cd15465">
    <property type="entry name" value="bS6_mito"/>
    <property type="match status" value="1"/>
</dbReference>
<proteinExistence type="predicted"/>
<dbReference type="WBParaSite" id="EVEC_0000821601-mRNA-1">
    <property type="protein sequence ID" value="EVEC_0000821601-mRNA-1"/>
    <property type="gene ID" value="EVEC_0000821601"/>
</dbReference>
<accession>A0A0N4VCC6</accession>
<dbReference type="Gene3D" id="3.30.70.60">
    <property type="match status" value="1"/>
</dbReference>
<dbReference type="InterPro" id="IPR035980">
    <property type="entry name" value="Ribosomal_bS6_sf"/>
</dbReference>
<dbReference type="AlphaFoldDB" id="A0A0N4VCC6"/>
<dbReference type="GO" id="GO:0019843">
    <property type="term" value="F:rRNA binding"/>
    <property type="evidence" value="ECO:0007669"/>
    <property type="project" value="InterPro"/>
</dbReference>
<dbReference type="OrthoDB" id="268530at2759"/>
<evidence type="ECO:0000313" key="3">
    <source>
        <dbReference type="WBParaSite" id="EVEC_0000821601-mRNA-1"/>
    </source>
</evidence>
<dbReference type="InterPro" id="IPR014717">
    <property type="entry name" value="Transl_elong_EF1B/ribsomal_bS6"/>
</dbReference>
<organism evidence="3">
    <name type="scientific">Enterobius vermicularis</name>
    <name type="common">Human pinworm</name>
    <dbReference type="NCBI Taxonomy" id="51028"/>
    <lineage>
        <taxon>Eukaryota</taxon>
        <taxon>Metazoa</taxon>
        <taxon>Ecdysozoa</taxon>
        <taxon>Nematoda</taxon>
        <taxon>Chromadorea</taxon>
        <taxon>Rhabditida</taxon>
        <taxon>Spirurina</taxon>
        <taxon>Oxyuridomorpha</taxon>
        <taxon>Oxyuroidea</taxon>
        <taxon>Oxyuridae</taxon>
        <taxon>Enterobius</taxon>
    </lineage>
</organism>
<evidence type="ECO:0000313" key="2">
    <source>
        <dbReference type="Proteomes" id="UP000274131"/>
    </source>
</evidence>
<reference evidence="3" key="1">
    <citation type="submission" date="2017-02" db="UniProtKB">
        <authorList>
            <consortium name="WormBaseParasite"/>
        </authorList>
    </citation>
    <scope>IDENTIFICATION</scope>
</reference>
<reference evidence="1 2" key="2">
    <citation type="submission" date="2018-10" db="EMBL/GenBank/DDBJ databases">
        <authorList>
            <consortium name="Pathogen Informatics"/>
        </authorList>
    </citation>
    <scope>NUCLEOTIDE SEQUENCE [LARGE SCALE GENOMIC DNA]</scope>
</reference>
<dbReference type="EMBL" id="UXUI01009050">
    <property type="protein sequence ID" value="VDD92949.1"/>
    <property type="molecule type" value="Genomic_DNA"/>
</dbReference>
<protein>
    <submittedName>
        <fullName evidence="3">28S ribosomal protein S6, mitochondrial</fullName>
    </submittedName>
</protein>
<keyword evidence="2" id="KW-1185">Reference proteome</keyword>
<dbReference type="STRING" id="51028.A0A0N4VCC6"/>
<dbReference type="GO" id="GO:0003735">
    <property type="term" value="F:structural constituent of ribosome"/>
    <property type="evidence" value="ECO:0007669"/>
    <property type="project" value="InterPro"/>
</dbReference>
<dbReference type="GO" id="GO:0006412">
    <property type="term" value="P:translation"/>
    <property type="evidence" value="ECO:0007669"/>
    <property type="project" value="InterPro"/>
</dbReference>
<name>A0A0N4VCC6_ENTVE</name>
<dbReference type="Proteomes" id="UP000274131">
    <property type="component" value="Unassembled WGS sequence"/>
</dbReference>
<evidence type="ECO:0000313" key="1">
    <source>
        <dbReference type="EMBL" id="VDD92949.1"/>
    </source>
</evidence>
<gene>
    <name evidence="1" type="ORF">EVEC_LOCUS7700</name>
</gene>
<sequence>MPYYELSLVTRPLAKDNLFNTLRRVALMLMDHGAIIEKVESLGHRDLPFKRLTKQTREPVYTSNYFLMKTFISREEKNNIFQLLLNDLDVVHVAALSENDLRWPKFECNLAEILKPPSQRESVKLLRETQKLGHFTRQRIFKRSEREWRSVQKSYPIPPPRN</sequence>
<dbReference type="GO" id="GO:0005840">
    <property type="term" value="C:ribosome"/>
    <property type="evidence" value="ECO:0007669"/>
    <property type="project" value="InterPro"/>
</dbReference>
<dbReference type="SUPFAM" id="SSF54995">
    <property type="entry name" value="Ribosomal protein S6"/>
    <property type="match status" value="1"/>
</dbReference>